<organism evidence="1 2">
    <name type="scientific">Camellia lanceoleosa</name>
    <dbReference type="NCBI Taxonomy" id="1840588"/>
    <lineage>
        <taxon>Eukaryota</taxon>
        <taxon>Viridiplantae</taxon>
        <taxon>Streptophyta</taxon>
        <taxon>Embryophyta</taxon>
        <taxon>Tracheophyta</taxon>
        <taxon>Spermatophyta</taxon>
        <taxon>Magnoliopsida</taxon>
        <taxon>eudicotyledons</taxon>
        <taxon>Gunneridae</taxon>
        <taxon>Pentapetalae</taxon>
        <taxon>asterids</taxon>
        <taxon>Ericales</taxon>
        <taxon>Theaceae</taxon>
        <taxon>Camellia</taxon>
    </lineage>
</organism>
<keyword evidence="2" id="KW-1185">Reference proteome</keyword>
<evidence type="ECO:0000313" key="1">
    <source>
        <dbReference type="EMBL" id="KAI8032803.1"/>
    </source>
</evidence>
<evidence type="ECO:0000313" key="2">
    <source>
        <dbReference type="Proteomes" id="UP001060215"/>
    </source>
</evidence>
<protein>
    <submittedName>
        <fullName evidence="1">Uncharacterized protein</fullName>
    </submittedName>
</protein>
<dbReference type="Proteomes" id="UP001060215">
    <property type="component" value="Chromosome 1"/>
</dbReference>
<gene>
    <name evidence="1" type="ORF">LOK49_LG01G02578</name>
</gene>
<proteinExistence type="predicted"/>
<comment type="caution">
    <text evidence="1">The sequence shown here is derived from an EMBL/GenBank/DDBJ whole genome shotgun (WGS) entry which is preliminary data.</text>
</comment>
<name>A0ACC0J5R9_9ERIC</name>
<reference evidence="1 2" key="1">
    <citation type="journal article" date="2022" name="Plant J.">
        <title>Chromosome-level genome of Camellia lanceoleosa provides a valuable resource for understanding genome evolution and self-incompatibility.</title>
        <authorList>
            <person name="Gong W."/>
            <person name="Xiao S."/>
            <person name="Wang L."/>
            <person name="Liao Z."/>
            <person name="Chang Y."/>
            <person name="Mo W."/>
            <person name="Hu G."/>
            <person name="Li W."/>
            <person name="Zhao G."/>
            <person name="Zhu H."/>
            <person name="Hu X."/>
            <person name="Ji K."/>
            <person name="Xiang X."/>
            <person name="Song Q."/>
            <person name="Yuan D."/>
            <person name="Jin S."/>
            <person name="Zhang L."/>
        </authorList>
    </citation>
    <scope>NUCLEOTIDE SEQUENCE [LARGE SCALE GENOMIC DNA]</scope>
    <source>
        <strain evidence="1">SQ_2022a</strain>
    </source>
</reference>
<dbReference type="EMBL" id="CM045758">
    <property type="protein sequence ID" value="KAI8032803.1"/>
    <property type="molecule type" value="Genomic_DNA"/>
</dbReference>
<sequence>MILLKLMADTAEAKAYQDEINAILGEKLSAEDEEEVLAEFENLETQSWVQNGNHMDKKAIEGTAMDWYSIPPDSQYGNTIINKAGI</sequence>
<accession>A0ACC0J5R9</accession>